<keyword evidence="4" id="KW-1185">Reference proteome</keyword>
<sequence length="713" mass="82413">MDKHSEIIQWFKNMGYDGEIPKSLGKCIPIMKFLVFGLHITIEKLKAKIKENEEREYLLNRKSKMLEKSIQEAEETLSFAKNLTPVELEENPNTKEITVNVYSEIQTVIQLRVLKLTPSTKNDAKQSICQLQFLKKCSETLEKCAEKLEKLFSEIPSGNAQLNPTNKSLRLFHSAVKQPKPQTTFEKYLIMSERKHSEKISIFKQGGFSAKRDTNNKENLGGDKKINKKLFDTSSGQNNRTGTNKRESLGLLPDACFVGNNEDTFLEVFKPKPQDRVSPTLFTLKESVIKPNASKSDMLKFDLSLSSLLNDHPKLEISTQLNLCHVQKRASFDKLYNDEFVTNALKNLLYNHNRHIIWKTFQILNDNLSLDFTKNIIFETGKTENKVNKKKTCIYTALTNQGVSQEKIEEVGRLFEQQIEDVGLDAVLVEMKKEINSAKKIEDNSDLQVTLRKIFQVKDDIDLKVASIKHYVSRIHETLQSMIHIRETTVACVQKLGPFIEDLSWSVPLTQNLCSNETKTFEKFPLEFNRRCIYTCYKLNSDAIYIGQPRPKFQTRVKKEEINWDSRIYYRDLTDNIPTDIELDSESLYMLTNILESPFSPPETVLLNILKSKMKLDALKSLQNHSKDISYQKYSLQELQAQESYIQYALDKLSSLVYSASSSKTLATADFVKKAMEIWLEMPVKDFICPKRVLEGKDYKHYEKHFDGFYNNF</sequence>
<evidence type="ECO:0000313" key="4">
    <source>
        <dbReference type="Proteomes" id="UP001162156"/>
    </source>
</evidence>
<feature type="compositionally biased region" description="Basic and acidic residues" evidence="2">
    <location>
        <begin position="213"/>
        <end position="231"/>
    </location>
</feature>
<organism evidence="3 4">
    <name type="scientific">Rhamnusium bicolor</name>
    <dbReference type="NCBI Taxonomy" id="1586634"/>
    <lineage>
        <taxon>Eukaryota</taxon>
        <taxon>Metazoa</taxon>
        <taxon>Ecdysozoa</taxon>
        <taxon>Arthropoda</taxon>
        <taxon>Hexapoda</taxon>
        <taxon>Insecta</taxon>
        <taxon>Pterygota</taxon>
        <taxon>Neoptera</taxon>
        <taxon>Endopterygota</taxon>
        <taxon>Coleoptera</taxon>
        <taxon>Polyphaga</taxon>
        <taxon>Cucujiformia</taxon>
        <taxon>Chrysomeloidea</taxon>
        <taxon>Cerambycidae</taxon>
        <taxon>Lepturinae</taxon>
        <taxon>Rhagiini</taxon>
        <taxon>Rhamnusium</taxon>
    </lineage>
</organism>
<feature type="compositionally biased region" description="Polar residues" evidence="2">
    <location>
        <begin position="232"/>
        <end position="242"/>
    </location>
</feature>
<accession>A0AAV8WPJ4</accession>
<gene>
    <name evidence="3" type="ORF">NQ314_019263</name>
</gene>
<reference evidence="3" key="1">
    <citation type="journal article" date="2023" name="Insect Mol. Biol.">
        <title>Genome sequencing provides insights into the evolution of gene families encoding plant cell wall-degrading enzymes in longhorned beetles.</title>
        <authorList>
            <person name="Shin N.R."/>
            <person name="Okamura Y."/>
            <person name="Kirsch R."/>
            <person name="Pauchet Y."/>
        </authorList>
    </citation>
    <scope>NUCLEOTIDE SEQUENCE</scope>
    <source>
        <strain evidence="3">RBIC_L_NR</strain>
    </source>
</reference>
<dbReference type="AlphaFoldDB" id="A0AAV8WPJ4"/>
<dbReference type="EMBL" id="JANEYF010005426">
    <property type="protein sequence ID" value="KAJ8928200.1"/>
    <property type="molecule type" value="Genomic_DNA"/>
</dbReference>
<evidence type="ECO:0000256" key="2">
    <source>
        <dbReference type="SAM" id="MobiDB-lite"/>
    </source>
</evidence>
<proteinExistence type="predicted"/>
<evidence type="ECO:0000313" key="3">
    <source>
        <dbReference type="EMBL" id="KAJ8928200.1"/>
    </source>
</evidence>
<name>A0AAV8WPJ4_9CUCU</name>
<feature type="coiled-coil region" evidence="1">
    <location>
        <begin position="42"/>
        <end position="83"/>
    </location>
</feature>
<dbReference type="Proteomes" id="UP001162156">
    <property type="component" value="Unassembled WGS sequence"/>
</dbReference>
<protein>
    <submittedName>
        <fullName evidence="3">Uncharacterized protein</fullName>
    </submittedName>
</protein>
<comment type="caution">
    <text evidence="3">The sequence shown here is derived from an EMBL/GenBank/DDBJ whole genome shotgun (WGS) entry which is preliminary data.</text>
</comment>
<keyword evidence="1" id="KW-0175">Coiled coil</keyword>
<evidence type="ECO:0000256" key="1">
    <source>
        <dbReference type="SAM" id="Coils"/>
    </source>
</evidence>
<feature type="region of interest" description="Disordered" evidence="2">
    <location>
        <begin position="213"/>
        <end position="245"/>
    </location>
</feature>